<organism evidence="1">
    <name type="scientific">uncultured Leptolyngbya sp</name>
    <dbReference type="NCBI Taxonomy" id="332963"/>
    <lineage>
        <taxon>Bacteria</taxon>
        <taxon>Bacillati</taxon>
        <taxon>Cyanobacteriota</taxon>
        <taxon>Cyanophyceae</taxon>
        <taxon>Leptolyngbyales</taxon>
        <taxon>Leptolyngbyaceae</taxon>
        <taxon>Leptolyngbya group</taxon>
        <taxon>Leptolyngbya</taxon>
        <taxon>environmental samples</taxon>
    </lineage>
</organism>
<reference evidence="1" key="1">
    <citation type="submission" date="2020-02" db="EMBL/GenBank/DDBJ databases">
        <authorList>
            <person name="Meier V. D."/>
        </authorList>
    </citation>
    <scope>NUCLEOTIDE SEQUENCE</scope>
    <source>
        <strain evidence="1">AVDCRST_MAG94</strain>
    </source>
</reference>
<gene>
    <name evidence="1" type="ORF">AVDCRST_MAG94-3449</name>
</gene>
<sequence>MSFVGGAVSGLCRKDFLLTNDSYRLHHIKQQFQRWLQ</sequence>
<dbReference type="EMBL" id="CADCTY010001204">
    <property type="protein sequence ID" value="CAA9362292.1"/>
    <property type="molecule type" value="Genomic_DNA"/>
</dbReference>
<protein>
    <submittedName>
        <fullName evidence="1">Uncharacterized protein</fullName>
    </submittedName>
</protein>
<accession>A0A6J4MNT7</accession>
<evidence type="ECO:0000313" key="1">
    <source>
        <dbReference type="EMBL" id="CAA9362292.1"/>
    </source>
</evidence>
<name>A0A6J4MNT7_9CYAN</name>
<dbReference type="AlphaFoldDB" id="A0A6J4MNT7"/>
<proteinExistence type="predicted"/>